<reference evidence="1 2" key="1">
    <citation type="journal article" date="2014" name="Int. J. Syst. Evol. Microbiol.">
        <title>Complete genome sequence of Corynebacterium casei LMG S-19264T (=DSM 44701T), isolated from a smear-ripened cheese.</title>
        <authorList>
            <consortium name="US DOE Joint Genome Institute (JGI-PGF)"/>
            <person name="Walter F."/>
            <person name="Albersmeier A."/>
            <person name="Kalinowski J."/>
            <person name="Ruckert C."/>
        </authorList>
    </citation>
    <scope>NUCLEOTIDE SEQUENCE [LARGE SCALE GENOMIC DNA]</scope>
    <source>
        <strain evidence="1 2">JCM 4255</strain>
    </source>
</reference>
<evidence type="ECO:0008006" key="3">
    <source>
        <dbReference type="Google" id="ProtNLM"/>
    </source>
</evidence>
<dbReference type="Proteomes" id="UP000516373">
    <property type="component" value="Chromosome"/>
</dbReference>
<dbReference type="AlphaFoldDB" id="A0A7G1NF92"/>
<evidence type="ECO:0000313" key="1">
    <source>
        <dbReference type="EMBL" id="BCL21489.1"/>
    </source>
</evidence>
<dbReference type="EMBL" id="AP023439">
    <property type="protein sequence ID" value="BCL21489.1"/>
    <property type="molecule type" value="Genomic_DNA"/>
</dbReference>
<dbReference type="RefSeq" id="WP_190900540.1">
    <property type="nucleotide sequence ID" value="NZ_AP023439.1"/>
</dbReference>
<organism evidence="1 2">
    <name type="scientific">Streptomyces tuirus</name>
    <dbReference type="NCBI Taxonomy" id="68278"/>
    <lineage>
        <taxon>Bacteria</taxon>
        <taxon>Bacillati</taxon>
        <taxon>Actinomycetota</taxon>
        <taxon>Actinomycetes</taxon>
        <taxon>Kitasatosporales</taxon>
        <taxon>Streptomycetaceae</taxon>
        <taxon>Streptomyces</taxon>
    </lineage>
</organism>
<name>A0A7G1NF92_9ACTN</name>
<protein>
    <recommendedName>
        <fullName evidence="3">Thiopeptide-type bacteriocin biosynthesis domain-containing protein</fullName>
    </recommendedName>
</protein>
<proteinExistence type="predicted"/>
<evidence type="ECO:0000313" key="2">
    <source>
        <dbReference type="Proteomes" id="UP000516373"/>
    </source>
</evidence>
<dbReference type="KEGG" id="stui:GCM10017668_33320"/>
<gene>
    <name evidence="1" type="ORF">GCM10017668_33320</name>
</gene>
<sequence length="78" mass="9576">MRTFPDDLVRAQREWSATYRQLADRPGRTELRRRLLRLSAQAFFHPYWQRRRPSPAAWWELRELGRTAGDVVRERPRR</sequence>
<accession>A0A7G1NF92</accession>